<protein>
    <submittedName>
        <fullName evidence="1">Uncharacterized protein</fullName>
    </submittedName>
</protein>
<dbReference type="eggNOG" id="ENOG50332RT">
    <property type="taxonomic scope" value="Bacteria"/>
</dbReference>
<organism evidence="1 2">
    <name type="scientific">Kineosphaera limosa NBRC 100340</name>
    <dbReference type="NCBI Taxonomy" id="1184609"/>
    <lineage>
        <taxon>Bacteria</taxon>
        <taxon>Bacillati</taxon>
        <taxon>Actinomycetota</taxon>
        <taxon>Actinomycetes</taxon>
        <taxon>Micrococcales</taxon>
        <taxon>Dermatophilaceae</taxon>
        <taxon>Kineosphaera</taxon>
    </lineage>
</organism>
<dbReference type="RefSeq" id="WP_006591267.1">
    <property type="nucleotide sequence ID" value="NZ_BAHD01000011.1"/>
</dbReference>
<proteinExistence type="predicted"/>
<accession>K6W6C2</accession>
<gene>
    <name evidence="1" type="ORF">KILIM_011_00080</name>
</gene>
<comment type="caution">
    <text evidence="1">The sequence shown here is derived from an EMBL/GenBank/DDBJ whole genome shotgun (WGS) entry which is preliminary data.</text>
</comment>
<dbReference type="Proteomes" id="UP000008366">
    <property type="component" value="Unassembled WGS sequence"/>
</dbReference>
<dbReference type="STRING" id="1184609.KILIM_011_00080"/>
<dbReference type="EMBL" id="BAHD01000011">
    <property type="protein sequence ID" value="GAB94735.1"/>
    <property type="molecule type" value="Genomic_DNA"/>
</dbReference>
<name>K6W6C2_9MICO</name>
<dbReference type="OrthoDB" id="4244911at2"/>
<evidence type="ECO:0000313" key="2">
    <source>
        <dbReference type="Proteomes" id="UP000008366"/>
    </source>
</evidence>
<dbReference type="AlphaFoldDB" id="K6W6C2"/>
<evidence type="ECO:0000313" key="1">
    <source>
        <dbReference type="EMBL" id="GAB94735.1"/>
    </source>
</evidence>
<sequence>MGEAHIPPGWPRAVPPPDTPGWREAAVPWLLDQCPADYRAYGVWRRHPEALAWIAARHVAGEVEAMRSAYRVARVELGEQVPPEALPQVIDALEREGLRLRADARAADLIWQAMSGKRFVPRL</sequence>
<reference evidence="1 2" key="1">
    <citation type="submission" date="2012-08" db="EMBL/GenBank/DDBJ databases">
        <title>Whole genome shotgun sequence of Kineosphaera limosa NBRC 100340.</title>
        <authorList>
            <person name="Yoshida I."/>
            <person name="Isaki S."/>
            <person name="Hosoyama A."/>
            <person name="Tsuchikane K."/>
            <person name="Katsumata H."/>
            <person name="Ando Y."/>
            <person name="Ohji S."/>
            <person name="Hamada M."/>
            <person name="Tamura T."/>
            <person name="Yamazoe A."/>
            <person name="Yamazaki S."/>
            <person name="Fujita N."/>
        </authorList>
    </citation>
    <scope>NUCLEOTIDE SEQUENCE [LARGE SCALE GENOMIC DNA]</scope>
    <source>
        <strain evidence="1 2">NBRC 100340</strain>
    </source>
</reference>
<keyword evidence="2" id="KW-1185">Reference proteome</keyword>